<dbReference type="OrthoDB" id="7007966at2"/>
<evidence type="ECO:0000313" key="1">
    <source>
        <dbReference type="EMBL" id="TWR59755.1"/>
    </source>
</evidence>
<reference evidence="1 2" key="1">
    <citation type="submission" date="2019-06" db="EMBL/GenBank/DDBJ databases">
        <title>Pseudomonas bimorpha sp. nov. isolated from bovine raw milk and skim milk concentrate.</title>
        <authorList>
            <person name="Hofmann K."/>
            <person name="Huptas C."/>
            <person name="Doll E."/>
            <person name="Scherer S."/>
            <person name="Wenning M."/>
        </authorList>
    </citation>
    <scope>NUCLEOTIDE SEQUENCE [LARGE SCALE GENOMIC DNA]</scope>
    <source>
        <strain evidence="1 2">DSM 13124</strain>
    </source>
</reference>
<gene>
    <name evidence="1" type="ORF">FIV41_13450</name>
</gene>
<accession>A0A9X9BS81</accession>
<name>A0A9X9BS81_PSEMA</name>
<organism evidence="1 2">
    <name type="scientific">Pseudomonas marginalis</name>
    <name type="common">Pseudomonas panacis</name>
    <dbReference type="NCBI Taxonomy" id="298"/>
    <lineage>
        <taxon>Bacteria</taxon>
        <taxon>Pseudomonadati</taxon>
        <taxon>Pseudomonadota</taxon>
        <taxon>Gammaproteobacteria</taxon>
        <taxon>Pseudomonadales</taxon>
        <taxon>Pseudomonadaceae</taxon>
        <taxon>Pseudomonas</taxon>
    </lineage>
</organism>
<dbReference type="RefSeq" id="WP_074847680.1">
    <property type="nucleotide sequence ID" value="NZ_FNSU01000003.1"/>
</dbReference>
<dbReference type="Proteomes" id="UP000316123">
    <property type="component" value="Unassembled WGS sequence"/>
</dbReference>
<dbReference type="EMBL" id="VFEQ01000007">
    <property type="protein sequence ID" value="TWR59755.1"/>
    <property type="molecule type" value="Genomic_DNA"/>
</dbReference>
<dbReference type="AlphaFoldDB" id="A0A9X9BS81"/>
<evidence type="ECO:0000313" key="2">
    <source>
        <dbReference type="Proteomes" id="UP000316123"/>
    </source>
</evidence>
<protein>
    <submittedName>
        <fullName evidence="1">Uncharacterized protein</fullName>
    </submittedName>
</protein>
<sequence length="95" mass="9931">MKNQQENISAGAALLRSTSGVDTPVTNSLCCVAAGITAPSSATTEARIPHEKLRRAAVSDATLTASGHPPAQPFMGYTHVSELLDCNATRLPVER</sequence>
<proteinExistence type="predicted"/>
<comment type="caution">
    <text evidence="1">The sequence shown here is derived from an EMBL/GenBank/DDBJ whole genome shotgun (WGS) entry which is preliminary data.</text>
</comment>